<evidence type="ECO:0000259" key="3">
    <source>
        <dbReference type="PROSITE" id="PS50110"/>
    </source>
</evidence>
<organism evidence="4 5">
    <name type="scientific">Dyadobacter luteus</name>
    <dbReference type="NCBI Taxonomy" id="2259619"/>
    <lineage>
        <taxon>Bacteria</taxon>
        <taxon>Pseudomonadati</taxon>
        <taxon>Bacteroidota</taxon>
        <taxon>Cytophagia</taxon>
        <taxon>Cytophagales</taxon>
        <taxon>Spirosomataceae</taxon>
        <taxon>Dyadobacter</taxon>
    </lineage>
</organism>
<dbReference type="PANTHER" id="PTHR44591:SF3">
    <property type="entry name" value="RESPONSE REGULATORY DOMAIN-CONTAINING PROTEIN"/>
    <property type="match status" value="1"/>
</dbReference>
<evidence type="ECO:0000256" key="1">
    <source>
        <dbReference type="ARBA" id="ARBA00022553"/>
    </source>
</evidence>
<feature type="domain" description="Response regulatory" evidence="3">
    <location>
        <begin position="5"/>
        <end position="136"/>
    </location>
</feature>
<dbReference type="InterPro" id="IPR050595">
    <property type="entry name" value="Bact_response_regulator"/>
</dbReference>
<dbReference type="OrthoDB" id="673187at2"/>
<proteinExistence type="predicted"/>
<evidence type="ECO:0000313" key="4">
    <source>
        <dbReference type="EMBL" id="REA63052.1"/>
    </source>
</evidence>
<gene>
    <name evidence="4" type="ORF">DSL64_05370</name>
</gene>
<evidence type="ECO:0000313" key="5">
    <source>
        <dbReference type="Proteomes" id="UP000256373"/>
    </source>
</evidence>
<dbReference type="InterPro" id="IPR001789">
    <property type="entry name" value="Sig_transdc_resp-reg_receiver"/>
</dbReference>
<keyword evidence="1" id="KW-0597">Phosphoprotein</keyword>
<name>A0A3D8YEQ2_9BACT</name>
<dbReference type="SUPFAM" id="SSF52172">
    <property type="entry name" value="CheY-like"/>
    <property type="match status" value="1"/>
</dbReference>
<dbReference type="SMART" id="SM00448">
    <property type="entry name" value="REC"/>
    <property type="match status" value="1"/>
</dbReference>
<comment type="caution">
    <text evidence="4">The sequence shown here is derived from an EMBL/GenBank/DDBJ whole genome shotgun (WGS) entry which is preliminary data.</text>
</comment>
<dbReference type="PROSITE" id="PS50110">
    <property type="entry name" value="RESPONSE_REGULATORY"/>
    <property type="match status" value="1"/>
</dbReference>
<reference evidence="4 5" key="1">
    <citation type="submission" date="2018-07" db="EMBL/GenBank/DDBJ databases">
        <title>Dyadobacter roseus sp. nov., isolated from rose rhizosphere soil.</title>
        <authorList>
            <person name="Chen L."/>
        </authorList>
    </citation>
    <scope>NUCLEOTIDE SEQUENCE [LARGE SCALE GENOMIC DNA]</scope>
    <source>
        <strain evidence="4 5">RS19</strain>
    </source>
</reference>
<dbReference type="Gene3D" id="3.40.50.2300">
    <property type="match status" value="1"/>
</dbReference>
<comment type="caution">
    <text evidence="2">Lacks conserved residue(s) required for the propagation of feature annotation.</text>
</comment>
<dbReference type="AlphaFoldDB" id="A0A3D8YEQ2"/>
<dbReference type="RefSeq" id="WP_115829640.1">
    <property type="nucleotide sequence ID" value="NZ_QNUL01000003.1"/>
</dbReference>
<dbReference type="InterPro" id="IPR011006">
    <property type="entry name" value="CheY-like_superfamily"/>
</dbReference>
<dbReference type="PANTHER" id="PTHR44591">
    <property type="entry name" value="STRESS RESPONSE REGULATOR PROTEIN 1"/>
    <property type="match status" value="1"/>
</dbReference>
<evidence type="ECO:0000256" key="2">
    <source>
        <dbReference type="PROSITE-ProRule" id="PRU00169"/>
    </source>
</evidence>
<dbReference type="GO" id="GO:0000160">
    <property type="term" value="P:phosphorelay signal transduction system"/>
    <property type="evidence" value="ECO:0007669"/>
    <property type="project" value="InterPro"/>
</dbReference>
<dbReference type="EMBL" id="QNUL01000003">
    <property type="protein sequence ID" value="REA63052.1"/>
    <property type="molecule type" value="Genomic_DNA"/>
</dbReference>
<sequence length="159" mass="18357">MSSKEIFHVEGSPEFRQLVRTIFKEFLPRYSVRSFQGGSELYQYMVMQSSDSYTGKLPSLIIMNINLPSLNGYELLKLIRQTPSNSSTDWKTIPVVMFGESESQEDVDRCYQAGANSFFLRPSEPDQLRNILETLCNQWLEHNPQTPPENNNTQQPGWI</sequence>
<dbReference type="Pfam" id="PF00072">
    <property type="entry name" value="Response_reg"/>
    <property type="match status" value="1"/>
</dbReference>
<protein>
    <recommendedName>
        <fullName evidence="3">Response regulatory domain-containing protein</fullName>
    </recommendedName>
</protein>
<keyword evidence="5" id="KW-1185">Reference proteome</keyword>
<accession>A0A3D8YEQ2</accession>
<dbReference type="Proteomes" id="UP000256373">
    <property type="component" value="Unassembled WGS sequence"/>
</dbReference>